<dbReference type="Gene3D" id="3.40.50.10170">
    <property type="match status" value="1"/>
</dbReference>
<dbReference type="NCBIfam" id="TIGR00762">
    <property type="entry name" value="DegV"/>
    <property type="match status" value="1"/>
</dbReference>
<dbReference type="KEGG" id="ahk:NCTC10172_01328"/>
<dbReference type="STRING" id="1408416.GCA_000702765_00491"/>
<protein>
    <submittedName>
        <fullName evidence="2">EDD domain-containing protein, DegV family</fullName>
    </submittedName>
</protein>
<keyword evidence="1" id="KW-0446">Lipid-binding</keyword>
<dbReference type="InterPro" id="IPR050270">
    <property type="entry name" value="DegV_domain_contain"/>
</dbReference>
<gene>
    <name evidence="2" type="ORF">NCTC10172_01328</name>
</gene>
<dbReference type="PANTHER" id="PTHR33434">
    <property type="entry name" value="DEGV DOMAIN-CONTAINING PROTEIN DR_1986-RELATED"/>
    <property type="match status" value="1"/>
</dbReference>
<dbReference type="SUPFAM" id="SSF82549">
    <property type="entry name" value="DAK1/DegV-like"/>
    <property type="match status" value="1"/>
</dbReference>
<dbReference type="EMBL" id="LR215050">
    <property type="protein sequence ID" value="VEU83253.1"/>
    <property type="molecule type" value="Genomic_DNA"/>
</dbReference>
<keyword evidence="3" id="KW-1185">Reference proteome</keyword>
<evidence type="ECO:0000256" key="1">
    <source>
        <dbReference type="ARBA" id="ARBA00023121"/>
    </source>
</evidence>
<dbReference type="GO" id="GO:0008289">
    <property type="term" value="F:lipid binding"/>
    <property type="evidence" value="ECO:0007669"/>
    <property type="project" value="UniProtKB-KW"/>
</dbReference>
<dbReference type="PROSITE" id="PS51482">
    <property type="entry name" value="DEGV"/>
    <property type="match status" value="1"/>
</dbReference>
<dbReference type="InterPro" id="IPR003797">
    <property type="entry name" value="DegV"/>
</dbReference>
<dbReference type="Proteomes" id="UP000290909">
    <property type="component" value="Chromosome"/>
</dbReference>
<dbReference type="Gene3D" id="3.30.1180.10">
    <property type="match status" value="1"/>
</dbReference>
<name>A0A449BLE6_9MOLU</name>
<dbReference type="AlphaFoldDB" id="A0A449BLE6"/>
<dbReference type="Pfam" id="PF02645">
    <property type="entry name" value="DegV"/>
    <property type="match status" value="1"/>
</dbReference>
<evidence type="ECO:0000313" key="2">
    <source>
        <dbReference type="EMBL" id="VEU83253.1"/>
    </source>
</evidence>
<sequence>MIKFIIDSTIDLSDDLLKTYDVDMISLQVLIDGKNYRDRKEIKIEDLYQAIKENKKVQTSLPIMMDMYETFEKYAKENTDFIFYTFSSRLSGTYNAGRQVIEDLKGQYPNVNMIAIDSKNGGTPGLIMALDILEKIKSGASFNEVVDYANMLTTKMENLFLVNDLTQLKRGGRISTLKSLVGNLLNIKPILILDDGAITQYKSSIGQKRALNDMIEFVVKNIPNKNALIGINYSANEELLHKVEGMLIEKGFNNFIKSRIASTMTAHIGLDAISLSFYKA</sequence>
<evidence type="ECO:0000313" key="3">
    <source>
        <dbReference type="Proteomes" id="UP000290909"/>
    </source>
</evidence>
<organism evidence="2 3">
    <name type="scientific">Acholeplasma hippikon</name>
    <dbReference type="NCBI Taxonomy" id="264636"/>
    <lineage>
        <taxon>Bacteria</taxon>
        <taxon>Bacillati</taxon>
        <taxon>Mycoplasmatota</taxon>
        <taxon>Mollicutes</taxon>
        <taxon>Acholeplasmatales</taxon>
        <taxon>Acholeplasmataceae</taxon>
        <taxon>Acholeplasma</taxon>
    </lineage>
</organism>
<proteinExistence type="predicted"/>
<reference evidence="2 3" key="1">
    <citation type="submission" date="2019-01" db="EMBL/GenBank/DDBJ databases">
        <authorList>
            <consortium name="Pathogen Informatics"/>
        </authorList>
    </citation>
    <scope>NUCLEOTIDE SEQUENCE [LARGE SCALE GENOMIC DNA]</scope>
    <source>
        <strain evidence="2 3">NCTC10172</strain>
    </source>
</reference>
<dbReference type="PANTHER" id="PTHR33434:SF2">
    <property type="entry name" value="FATTY ACID-BINDING PROTEIN TM_1468"/>
    <property type="match status" value="1"/>
</dbReference>
<accession>A0A449BLE6</accession>
<dbReference type="InterPro" id="IPR043168">
    <property type="entry name" value="DegV_C"/>
</dbReference>
<dbReference type="RefSeq" id="WP_035368731.1">
    <property type="nucleotide sequence ID" value="NZ_LR215050.1"/>
</dbReference>